<comment type="caution">
    <text evidence="4">The sequence shown here is derived from an EMBL/GenBank/DDBJ whole genome shotgun (WGS) entry which is preliminary data.</text>
</comment>
<keyword evidence="2 4" id="KW-0378">Hydrolase</keyword>
<feature type="binding site" evidence="3">
    <location>
        <position position="7"/>
    </location>
    <ligand>
        <name>a divalent metal cation</name>
        <dbReference type="ChEBI" id="CHEBI:60240"/>
        <label>1</label>
    </ligand>
</feature>
<feature type="binding site" evidence="3">
    <location>
        <position position="154"/>
    </location>
    <ligand>
        <name>a divalent metal cation</name>
        <dbReference type="ChEBI" id="CHEBI:60240"/>
        <label>2</label>
    </ligand>
</feature>
<dbReference type="GO" id="GO:0046872">
    <property type="term" value="F:metal ion binding"/>
    <property type="evidence" value="ECO:0007669"/>
    <property type="project" value="UniProtKB-KW"/>
</dbReference>
<evidence type="ECO:0000256" key="3">
    <source>
        <dbReference type="PIRSR" id="PIRSR005902-1"/>
    </source>
</evidence>
<name>A0A081PTB5_STRMT</name>
<keyword evidence="1 3" id="KW-0479">Metal-binding</keyword>
<sequence>MDIFDTHTHLNVEEFAGREAEEIALAAEMGVTQMNIVGFDEPTIERALELVDEYDKLYATIGWHPTEAGTYTEEIETYLLDKLKHPKVVALGEIGLDYHWMTAPKEVQEQVFRRQIQLSKDLDLPFVVHTRDALEDTYEIIKSEGVGPRGGIMHSFSGTLEWAEKFVALGMIISFSGVVTFKKATDIQEAAKELPLDKILVETDAPYLAPVPKRGRENKTAYTRYVVDFIADLRGMTTEELSAATTANAERIFGLDSK</sequence>
<dbReference type="AlphaFoldDB" id="A0A081PTB5"/>
<reference evidence="4 5" key="1">
    <citation type="submission" date="2014-05" db="EMBL/GenBank/DDBJ databases">
        <authorList>
            <person name="Daugherty S.C."/>
            <person name="Tallon L.J."/>
            <person name="Sadzewicz L."/>
            <person name="Kilian M."/>
            <person name="Tettelin H."/>
        </authorList>
    </citation>
    <scope>NUCLEOTIDE SEQUENCE [LARGE SCALE GENOMIC DNA]</scope>
    <source>
        <strain evidence="4 5">SK1126</strain>
    </source>
</reference>
<dbReference type="InterPro" id="IPR018228">
    <property type="entry name" value="DNase_TatD-rel_CS"/>
</dbReference>
<dbReference type="PANTHER" id="PTHR46124:SF2">
    <property type="entry name" value="D-AMINOACYL-TRNA DEACYLASE"/>
    <property type="match status" value="1"/>
</dbReference>
<dbReference type="GO" id="GO:0005829">
    <property type="term" value="C:cytosol"/>
    <property type="evidence" value="ECO:0007669"/>
    <property type="project" value="TreeGrafter"/>
</dbReference>
<dbReference type="GO" id="GO:0004536">
    <property type="term" value="F:DNA nuclease activity"/>
    <property type="evidence" value="ECO:0007669"/>
    <property type="project" value="InterPro"/>
</dbReference>
<dbReference type="CDD" id="cd01310">
    <property type="entry name" value="TatD_DNAse"/>
    <property type="match status" value="1"/>
</dbReference>
<dbReference type="InterPro" id="IPR001130">
    <property type="entry name" value="TatD-like"/>
</dbReference>
<organism evidence="4 5">
    <name type="scientific">Streptococcus mitis</name>
    <dbReference type="NCBI Taxonomy" id="28037"/>
    <lineage>
        <taxon>Bacteria</taxon>
        <taxon>Bacillati</taxon>
        <taxon>Bacillota</taxon>
        <taxon>Bacilli</taxon>
        <taxon>Lactobacillales</taxon>
        <taxon>Streptococcaceae</taxon>
        <taxon>Streptococcus</taxon>
        <taxon>Streptococcus mitis group</taxon>
    </lineage>
</organism>
<protein>
    <submittedName>
        <fullName evidence="4">Hydrolase, TatD family protein</fullName>
    </submittedName>
</protein>
<dbReference type="Gene3D" id="3.20.20.140">
    <property type="entry name" value="Metal-dependent hydrolases"/>
    <property type="match status" value="1"/>
</dbReference>
<dbReference type="PROSITE" id="PS01137">
    <property type="entry name" value="TATD_1"/>
    <property type="match status" value="1"/>
</dbReference>
<dbReference type="FunFam" id="3.20.20.140:FF:000005">
    <property type="entry name" value="TatD family hydrolase"/>
    <property type="match status" value="1"/>
</dbReference>
<dbReference type="PANTHER" id="PTHR46124">
    <property type="entry name" value="D-AMINOACYL-TRNA DEACYLASE"/>
    <property type="match status" value="1"/>
</dbReference>
<feature type="binding site" evidence="3">
    <location>
        <position position="204"/>
    </location>
    <ligand>
        <name>a divalent metal cation</name>
        <dbReference type="ChEBI" id="CHEBI:60240"/>
        <label>1</label>
    </ligand>
</feature>
<evidence type="ECO:0000256" key="1">
    <source>
        <dbReference type="ARBA" id="ARBA00022723"/>
    </source>
</evidence>
<dbReference type="Pfam" id="PF01026">
    <property type="entry name" value="TatD_DNase"/>
    <property type="match status" value="1"/>
</dbReference>
<evidence type="ECO:0000313" key="5">
    <source>
        <dbReference type="Proteomes" id="UP000028093"/>
    </source>
</evidence>
<proteinExistence type="predicted"/>
<dbReference type="PROSITE" id="PS01091">
    <property type="entry name" value="TATD_3"/>
    <property type="match status" value="1"/>
</dbReference>
<dbReference type="PIRSF" id="PIRSF005902">
    <property type="entry name" value="DNase_TatD"/>
    <property type="match status" value="1"/>
</dbReference>
<dbReference type="NCBIfam" id="TIGR00010">
    <property type="entry name" value="YchF/TatD family DNA exonuclease"/>
    <property type="match status" value="1"/>
</dbReference>
<dbReference type="SUPFAM" id="SSF51556">
    <property type="entry name" value="Metallo-dependent hydrolases"/>
    <property type="match status" value="1"/>
</dbReference>
<dbReference type="InterPro" id="IPR015991">
    <property type="entry name" value="TatD/YcfH-like"/>
</dbReference>
<feature type="binding site" evidence="3">
    <location>
        <position position="93"/>
    </location>
    <ligand>
        <name>a divalent metal cation</name>
        <dbReference type="ChEBI" id="CHEBI:60240"/>
        <label>1</label>
    </ligand>
</feature>
<accession>A0A081PTB5</accession>
<evidence type="ECO:0000313" key="4">
    <source>
        <dbReference type="EMBL" id="KEQ33938.1"/>
    </source>
</evidence>
<feature type="binding site" evidence="3">
    <location>
        <position position="9"/>
    </location>
    <ligand>
        <name>a divalent metal cation</name>
        <dbReference type="ChEBI" id="CHEBI:60240"/>
        <label>1</label>
    </ligand>
</feature>
<dbReference type="EMBL" id="JPFT01000003">
    <property type="protein sequence ID" value="KEQ33938.1"/>
    <property type="molecule type" value="Genomic_DNA"/>
</dbReference>
<feature type="binding site" evidence="3">
    <location>
        <position position="129"/>
    </location>
    <ligand>
        <name>a divalent metal cation</name>
        <dbReference type="ChEBI" id="CHEBI:60240"/>
        <label>2</label>
    </ligand>
</feature>
<dbReference type="InterPro" id="IPR032466">
    <property type="entry name" value="Metal_Hydrolase"/>
</dbReference>
<dbReference type="PATRIC" id="fig|28037.99.peg.222"/>
<dbReference type="Proteomes" id="UP000028093">
    <property type="component" value="Unassembled WGS sequence"/>
</dbReference>
<dbReference type="GO" id="GO:0016788">
    <property type="term" value="F:hydrolase activity, acting on ester bonds"/>
    <property type="evidence" value="ECO:0007669"/>
    <property type="project" value="InterPro"/>
</dbReference>
<gene>
    <name evidence="4" type="ORF">SK1126_0262</name>
</gene>
<evidence type="ECO:0000256" key="2">
    <source>
        <dbReference type="ARBA" id="ARBA00022801"/>
    </source>
</evidence>